<feature type="region of interest" description="Disordered" evidence="1">
    <location>
        <begin position="1"/>
        <end position="59"/>
    </location>
</feature>
<feature type="region of interest" description="Disordered" evidence="1">
    <location>
        <begin position="186"/>
        <end position="214"/>
    </location>
</feature>
<proteinExistence type="predicted"/>
<dbReference type="Proteomes" id="UP001642360">
    <property type="component" value="Unassembled WGS sequence"/>
</dbReference>
<evidence type="ECO:0000313" key="3">
    <source>
        <dbReference type="Proteomes" id="UP001642360"/>
    </source>
</evidence>
<dbReference type="PANTHER" id="PTHR31343">
    <property type="entry name" value="T15D22.8"/>
    <property type="match status" value="1"/>
</dbReference>
<dbReference type="PANTHER" id="PTHR31343:SF42">
    <property type="entry name" value="T15D22.8"/>
    <property type="match status" value="1"/>
</dbReference>
<gene>
    <name evidence="2" type="ORF">ILEXP_LOCUS19430</name>
</gene>
<sequence>MSGSEFRFGRSRNEEDRFNSVANTGGNREAQSDVTASQSRSNREQSEEPQEKPFALPSSSSQCNLERFLEFITPSLPPQYLSKTTVRGWVSRDVEFQPHFSLGDLWEAFKQWSAYGAGVPLMLNSTDSVSQYYVPICRRYTASCSLLFKKDNSCLVGQKLHLFGYLPSRGKLIVTLCDRRLVEDRDSDYSKDSSSDGSSDCEHKSGCSSYSRKQRGFHNRASEIPLRMDRVSLGDQNIALQEGLTCDEGESGNSQGCLLFEYLEQDEPDQPQSQEPLASKITFLSLRFPLLKTLGSCDLLSSSWISVAWYPIYRIPKGPTLQDLDACFLTYHSLHTPMTGT</sequence>
<feature type="compositionally biased region" description="Basic and acidic residues" evidence="1">
    <location>
        <begin position="41"/>
        <end position="51"/>
    </location>
</feature>
<evidence type="ECO:0000256" key="1">
    <source>
        <dbReference type="SAM" id="MobiDB-lite"/>
    </source>
</evidence>
<comment type="caution">
    <text evidence="2">The sequence shown here is derived from an EMBL/GenBank/DDBJ whole genome shotgun (WGS) entry which is preliminary data.</text>
</comment>
<dbReference type="EMBL" id="CAUOFW020002114">
    <property type="protein sequence ID" value="CAK9151274.1"/>
    <property type="molecule type" value="Genomic_DNA"/>
</dbReference>
<feature type="compositionally biased region" description="Basic and acidic residues" evidence="1">
    <location>
        <begin position="7"/>
        <end position="18"/>
    </location>
</feature>
<dbReference type="InterPro" id="IPR008507">
    <property type="entry name" value="DUF789"/>
</dbReference>
<evidence type="ECO:0000313" key="2">
    <source>
        <dbReference type="EMBL" id="CAK9151274.1"/>
    </source>
</evidence>
<protein>
    <submittedName>
        <fullName evidence="2">Uncharacterized protein</fullName>
    </submittedName>
</protein>
<dbReference type="Pfam" id="PF05623">
    <property type="entry name" value="DUF789"/>
    <property type="match status" value="1"/>
</dbReference>
<name>A0ABC8S224_9AQUA</name>
<dbReference type="AlphaFoldDB" id="A0ABC8S224"/>
<feature type="compositionally biased region" description="Basic and acidic residues" evidence="1">
    <location>
        <begin position="186"/>
        <end position="205"/>
    </location>
</feature>
<accession>A0ABC8S224</accession>
<keyword evidence="3" id="KW-1185">Reference proteome</keyword>
<reference evidence="2 3" key="1">
    <citation type="submission" date="2024-02" db="EMBL/GenBank/DDBJ databases">
        <authorList>
            <person name="Vignale AGUSTIN F."/>
            <person name="Sosa J E."/>
            <person name="Modenutti C."/>
        </authorList>
    </citation>
    <scope>NUCLEOTIDE SEQUENCE [LARGE SCALE GENOMIC DNA]</scope>
</reference>
<organism evidence="2 3">
    <name type="scientific">Ilex paraguariensis</name>
    <name type="common">yerba mate</name>
    <dbReference type="NCBI Taxonomy" id="185542"/>
    <lineage>
        <taxon>Eukaryota</taxon>
        <taxon>Viridiplantae</taxon>
        <taxon>Streptophyta</taxon>
        <taxon>Embryophyta</taxon>
        <taxon>Tracheophyta</taxon>
        <taxon>Spermatophyta</taxon>
        <taxon>Magnoliopsida</taxon>
        <taxon>eudicotyledons</taxon>
        <taxon>Gunneridae</taxon>
        <taxon>Pentapetalae</taxon>
        <taxon>asterids</taxon>
        <taxon>campanulids</taxon>
        <taxon>Aquifoliales</taxon>
        <taxon>Aquifoliaceae</taxon>
        <taxon>Ilex</taxon>
    </lineage>
</organism>